<evidence type="ECO:0000256" key="2">
    <source>
        <dbReference type="ARBA" id="ARBA00023043"/>
    </source>
</evidence>
<dbReference type="SUPFAM" id="SSF48403">
    <property type="entry name" value="Ankyrin repeat"/>
    <property type="match status" value="2"/>
</dbReference>
<dbReference type="Proteomes" id="UP000039324">
    <property type="component" value="Unassembled WGS sequence"/>
</dbReference>
<protein>
    <submittedName>
        <fullName evidence="5">Uncharacterized protein</fullName>
    </submittedName>
</protein>
<feature type="chain" id="PRO_5036293152" evidence="4">
    <location>
        <begin position="34"/>
        <end position="462"/>
    </location>
</feature>
<proteinExistence type="predicted"/>
<accession>A0A0G4IRE0</accession>
<dbReference type="GO" id="GO:0005634">
    <property type="term" value="C:nucleus"/>
    <property type="evidence" value="ECO:0007669"/>
    <property type="project" value="TreeGrafter"/>
</dbReference>
<dbReference type="InterPro" id="IPR050745">
    <property type="entry name" value="Multifunctional_regulatory"/>
</dbReference>
<reference evidence="6 8" key="2">
    <citation type="submission" date="2018-03" db="EMBL/GenBank/DDBJ databases">
        <authorList>
            <person name="Fogelqvist J."/>
        </authorList>
    </citation>
    <scope>NUCLEOTIDE SEQUENCE [LARGE SCALE GENOMIC DNA]</scope>
</reference>
<evidence type="ECO:0000313" key="6">
    <source>
        <dbReference type="EMBL" id="SPQ98386.1"/>
    </source>
</evidence>
<keyword evidence="6" id="KW-0496">Mitochondrion</keyword>
<dbReference type="AlphaFoldDB" id="A0A0G4IRE0"/>
<dbReference type="InterPro" id="IPR036770">
    <property type="entry name" value="Ankyrin_rpt-contain_sf"/>
</dbReference>
<reference evidence="5 7" key="1">
    <citation type="submission" date="2015-02" db="EMBL/GenBank/DDBJ databases">
        <authorList>
            <person name="Chooi Y.-H."/>
        </authorList>
    </citation>
    <scope>NUCLEOTIDE SEQUENCE [LARGE SCALE GENOMIC DNA]</scope>
    <source>
        <strain evidence="5">E3</strain>
    </source>
</reference>
<dbReference type="Pfam" id="PF12796">
    <property type="entry name" value="Ank_2"/>
    <property type="match status" value="2"/>
</dbReference>
<dbReference type="STRING" id="37360.A0A0G4IRE0"/>
<sequence>MSISNLIRSSGTTATSLILAAGLFAGILHVAMAVPPHGTDGDASATCPGDTDGDLGACAAPNINDWDIIAATSCGRSTQSRAQQAVDCAPGMVRLMQVQTTVKRRVIVNRLREHLLTCSGRPDTIGHLICKARWNKRQSLLHWAAFYGEKAIAQFVLSAPGVAVNAKGADRLRTPLHLAAHQGNRDIVELLLTAPGIDYNPRDKSMRSPLHLAVMNDKGNVVKCLLGNTGLVDINSFDSNGKTPLECAIEGWNACPADTRLRTVRDLLKAGARLGTNDYTVLYWAVSNNHRHIATQLLKQTWIDVNDGGRSVPAPLYQAVQTQNSDMVKLLLKHRRIDPNRGNPLLLAVQTESYDMVKLLLKHRLIDVRRGLLKAVKDGAIQIAEMLISKCPMLDVTSLAFRKALVIAKKREYTNLVSLMEEVGGDIELGSISKRAALQEFFENPSVTSLNCVLDSMHLRTL</sequence>
<evidence type="ECO:0000256" key="1">
    <source>
        <dbReference type="ARBA" id="ARBA00022737"/>
    </source>
</evidence>
<keyword evidence="4" id="KW-0732">Signal</keyword>
<dbReference type="GO" id="GO:0005737">
    <property type="term" value="C:cytoplasm"/>
    <property type="evidence" value="ECO:0007669"/>
    <property type="project" value="TreeGrafter"/>
</dbReference>
<dbReference type="EMBL" id="OVEO01000009">
    <property type="protein sequence ID" value="SPQ98386.1"/>
    <property type="molecule type" value="Genomic_DNA"/>
</dbReference>
<organism evidence="5 7">
    <name type="scientific">Plasmodiophora brassicae</name>
    <name type="common">Clubroot disease agent</name>
    <dbReference type="NCBI Taxonomy" id="37360"/>
    <lineage>
        <taxon>Eukaryota</taxon>
        <taxon>Sar</taxon>
        <taxon>Rhizaria</taxon>
        <taxon>Endomyxa</taxon>
        <taxon>Phytomyxea</taxon>
        <taxon>Plasmodiophorida</taxon>
        <taxon>Plasmodiophoridae</taxon>
        <taxon>Plasmodiophora</taxon>
    </lineage>
</organism>
<evidence type="ECO:0000313" key="7">
    <source>
        <dbReference type="Proteomes" id="UP000039324"/>
    </source>
</evidence>
<dbReference type="PROSITE" id="PS50297">
    <property type="entry name" value="ANK_REP_REGION"/>
    <property type="match status" value="1"/>
</dbReference>
<dbReference type="EMBL" id="CDSF01000080">
    <property type="protein sequence ID" value="CEO97835.1"/>
    <property type="molecule type" value="Genomic_DNA"/>
</dbReference>
<dbReference type="OrthoDB" id="194358at2759"/>
<dbReference type="Gene3D" id="1.25.40.20">
    <property type="entry name" value="Ankyrin repeat-containing domain"/>
    <property type="match status" value="2"/>
</dbReference>
<dbReference type="PANTHER" id="PTHR24189:SF71">
    <property type="entry name" value="ANKYRIN REPEAT DOMAIN 39"/>
    <property type="match status" value="1"/>
</dbReference>
<name>A0A0G4IRE0_PLABS</name>
<evidence type="ECO:0000256" key="3">
    <source>
        <dbReference type="PROSITE-ProRule" id="PRU00023"/>
    </source>
</evidence>
<keyword evidence="7" id="KW-1185">Reference proteome</keyword>
<dbReference type="Proteomes" id="UP000290189">
    <property type="component" value="Unassembled WGS sequence"/>
</dbReference>
<feature type="repeat" description="ANK" evidence="3">
    <location>
        <begin position="171"/>
        <end position="204"/>
    </location>
</feature>
<dbReference type="PANTHER" id="PTHR24189">
    <property type="entry name" value="MYOTROPHIN"/>
    <property type="match status" value="1"/>
</dbReference>
<keyword evidence="1" id="KW-0677">Repeat</keyword>
<evidence type="ECO:0000313" key="8">
    <source>
        <dbReference type="Proteomes" id="UP000290189"/>
    </source>
</evidence>
<gene>
    <name evidence="5" type="ORF">PBRA_005949</name>
    <name evidence="6" type="ORF">PLBR_LOCUS5601</name>
</gene>
<dbReference type="PROSITE" id="PS50088">
    <property type="entry name" value="ANK_REPEAT"/>
    <property type="match status" value="1"/>
</dbReference>
<dbReference type="SMART" id="SM00248">
    <property type="entry name" value="ANK"/>
    <property type="match status" value="7"/>
</dbReference>
<feature type="signal peptide" evidence="4">
    <location>
        <begin position="1"/>
        <end position="33"/>
    </location>
</feature>
<keyword evidence="2 3" id="KW-0040">ANK repeat</keyword>
<dbReference type="InterPro" id="IPR002110">
    <property type="entry name" value="Ankyrin_rpt"/>
</dbReference>
<geneLocation type="mitochondrion" evidence="6"/>
<dbReference type="Pfam" id="PF00023">
    <property type="entry name" value="Ank"/>
    <property type="match status" value="1"/>
</dbReference>
<evidence type="ECO:0000313" key="5">
    <source>
        <dbReference type="EMBL" id="CEO97835.1"/>
    </source>
</evidence>
<evidence type="ECO:0000256" key="4">
    <source>
        <dbReference type="SAM" id="SignalP"/>
    </source>
</evidence>